<evidence type="ECO:0000256" key="2">
    <source>
        <dbReference type="SAM" id="MobiDB-lite"/>
    </source>
</evidence>
<reference evidence="4" key="2">
    <citation type="submission" date="2023-05" db="EMBL/GenBank/DDBJ databases">
        <authorList>
            <consortium name="Lawrence Berkeley National Laboratory"/>
            <person name="Steindorff A."/>
            <person name="Hensen N."/>
            <person name="Bonometti L."/>
            <person name="Westerberg I."/>
            <person name="Brannstrom I.O."/>
            <person name="Guillou S."/>
            <person name="Cros-Aarteil S."/>
            <person name="Calhoun S."/>
            <person name="Haridas S."/>
            <person name="Kuo A."/>
            <person name="Mondo S."/>
            <person name="Pangilinan J."/>
            <person name="Riley R."/>
            <person name="Labutti K."/>
            <person name="Andreopoulos B."/>
            <person name="Lipzen A."/>
            <person name="Chen C."/>
            <person name="Yanf M."/>
            <person name="Daum C."/>
            <person name="Ng V."/>
            <person name="Clum A."/>
            <person name="Ohm R."/>
            <person name="Martin F."/>
            <person name="Silar P."/>
            <person name="Natvig D."/>
            <person name="Lalanne C."/>
            <person name="Gautier V."/>
            <person name="Ament-Velasquez S.L."/>
            <person name="Kruys A."/>
            <person name="Hutchinson M.I."/>
            <person name="Powell A.J."/>
            <person name="Barry K."/>
            <person name="Miller A.N."/>
            <person name="Grigoriev I.V."/>
            <person name="Debuchy R."/>
            <person name="Gladieux P."/>
            <person name="Thoren M.H."/>
            <person name="Johannesson H."/>
        </authorList>
    </citation>
    <scope>NUCLEOTIDE SEQUENCE</scope>
    <source>
        <strain evidence="4">CBS 123565</strain>
    </source>
</reference>
<evidence type="ECO:0000313" key="4">
    <source>
        <dbReference type="EMBL" id="KAK4129958.1"/>
    </source>
</evidence>
<accession>A0AAN6UBG8</accession>
<dbReference type="Gene3D" id="3.30.40.10">
    <property type="entry name" value="Zinc/RING finger domain, C3HC4 (zinc finger)"/>
    <property type="match status" value="1"/>
</dbReference>
<sequence length="227" mass="25072">MGDSVIGPSVYGRLWMQPPHPYAFADRLRPSAHLFGYAGGNESYETPGPANNNNNINNINNNNNRTSILPRQSQTAIVPATRARITDLAPTTETTEENYWPNIARWLSTGQGPKPLVVCNICCVAKLTIPGLQGAHGRPNADTGGDEQFEACHLLRCGHVLGAVCLEHWLRESFDSIDLDAELGPRCPLCREPVYTDQAEMHRAEETVIREALEEDASMMDDDDDDE</sequence>
<name>A0AAN6UBG8_9PEZI</name>
<dbReference type="InterPro" id="IPR001841">
    <property type="entry name" value="Znf_RING"/>
</dbReference>
<proteinExistence type="predicted"/>
<dbReference type="Proteomes" id="UP001304895">
    <property type="component" value="Unassembled WGS sequence"/>
</dbReference>
<dbReference type="InterPro" id="IPR013083">
    <property type="entry name" value="Znf_RING/FYVE/PHD"/>
</dbReference>
<feature type="compositionally biased region" description="Low complexity" evidence="2">
    <location>
        <begin position="51"/>
        <end position="64"/>
    </location>
</feature>
<feature type="region of interest" description="Disordered" evidence="2">
    <location>
        <begin position="45"/>
        <end position="67"/>
    </location>
</feature>
<evidence type="ECO:0000256" key="1">
    <source>
        <dbReference type="PROSITE-ProRule" id="PRU00175"/>
    </source>
</evidence>
<gene>
    <name evidence="4" type="ORF">BT67DRAFT_446160</name>
</gene>
<comment type="caution">
    <text evidence="4">The sequence shown here is derived from an EMBL/GenBank/DDBJ whole genome shotgun (WGS) entry which is preliminary data.</text>
</comment>
<reference evidence="4" key="1">
    <citation type="journal article" date="2023" name="Mol. Phylogenet. Evol.">
        <title>Genome-scale phylogeny and comparative genomics of the fungal order Sordariales.</title>
        <authorList>
            <person name="Hensen N."/>
            <person name="Bonometti L."/>
            <person name="Westerberg I."/>
            <person name="Brannstrom I.O."/>
            <person name="Guillou S."/>
            <person name="Cros-Aarteil S."/>
            <person name="Calhoun S."/>
            <person name="Haridas S."/>
            <person name="Kuo A."/>
            <person name="Mondo S."/>
            <person name="Pangilinan J."/>
            <person name="Riley R."/>
            <person name="LaButti K."/>
            <person name="Andreopoulos B."/>
            <person name="Lipzen A."/>
            <person name="Chen C."/>
            <person name="Yan M."/>
            <person name="Daum C."/>
            <person name="Ng V."/>
            <person name="Clum A."/>
            <person name="Steindorff A."/>
            <person name="Ohm R.A."/>
            <person name="Martin F."/>
            <person name="Silar P."/>
            <person name="Natvig D.O."/>
            <person name="Lalanne C."/>
            <person name="Gautier V."/>
            <person name="Ament-Velasquez S.L."/>
            <person name="Kruys A."/>
            <person name="Hutchinson M.I."/>
            <person name="Powell A.J."/>
            <person name="Barry K."/>
            <person name="Miller A.N."/>
            <person name="Grigoriev I.V."/>
            <person name="Debuchy R."/>
            <person name="Gladieux P."/>
            <person name="Hiltunen Thoren M."/>
            <person name="Johannesson H."/>
        </authorList>
    </citation>
    <scope>NUCLEOTIDE SEQUENCE</scope>
    <source>
        <strain evidence="4">CBS 123565</strain>
    </source>
</reference>
<keyword evidence="1" id="KW-0863">Zinc-finger</keyword>
<evidence type="ECO:0000313" key="5">
    <source>
        <dbReference type="Proteomes" id="UP001304895"/>
    </source>
</evidence>
<dbReference type="AlphaFoldDB" id="A0AAN6UBG8"/>
<evidence type="ECO:0000259" key="3">
    <source>
        <dbReference type="PROSITE" id="PS50089"/>
    </source>
</evidence>
<keyword evidence="1" id="KW-0862">Zinc</keyword>
<feature type="domain" description="RING-type" evidence="3">
    <location>
        <begin position="119"/>
        <end position="191"/>
    </location>
</feature>
<dbReference type="PROSITE" id="PS50089">
    <property type="entry name" value="ZF_RING_2"/>
    <property type="match status" value="1"/>
</dbReference>
<keyword evidence="1" id="KW-0479">Metal-binding</keyword>
<dbReference type="GO" id="GO:0008270">
    <property type="term" value="F:zinc ion binding"/>
    <property type="evidence" value="ECO:0007669"/>
    <property type="project" value="UniProtKB-KW"/>
</dbReference>
<organism evidence="4 5">
    <name type="scientific">Trichocladium antarcticum</name>
    <dbReference type="NCBI Taxonomy" id="1450529"/>
    <lineage>
        <taxon>Eukaryota</taxon>
        <taxon>Fungi</taxon>
        <taxon>Dikarya</taxon>
        <taxon>Ascomycota</taxon>
        <taxon>Pezizomycotina</taxon>
        <taxon>Sordariomycetes</taxon>
        <taxon>Sordariomycetidae</taxon>
        <taxon>Sordariales</taxon>
        <taxon>Chaetomiaceae</taxon>
        <taxon>Trichocladium</taxon>
    </lineage>
</organism>
<dbReference type="EMBL" id="MU853446">
    <property type="protein sequence ID" value="KAK4129958.1"/>
    <property type="molecule type" value="Genomic_DNA"/>
</dbReference>
<protein>
    <recommendedName>
        <fullName evidence="3">RING-type domain-containing protein</fullName>
    </recommendedName>
</protein>
<keyword evidence="5" id="KW-1185">Reference proteome</keyword>
<dbReference type="SUPFAM" id="SSF57850">
    <property type="entry name" value="RING/U-box"/>
    <property type="match status" value="1"/>
</dbReference>